<keyword evidence="5" id="KW-1185">Reference proteome</keyword>
<protein>
    <recommendedName>
        <fullName evidence="3">Ig-like domain-containing protein</fullName>
    </recommendedName>
</protein>
<accession>A0A9Q0XD02</accession>
<dbReference type="InterPro" id="IPR036179">
    <property type="entry name" value="Ig-like_dom_sf"/>
</dbReference>
<dbReference type="InterPro" id="IPR050160">
    <property type="entry name" value="MHC/Immunoglobulin"/>
</dbReference>
<dbReference type="InterPro" id="IPR003006">
    <property type="entry name" value="Ig/MHC_CS"/>
</dbReference>
<dbReference type="SUPFAM" id="SSF48726">
    <property type="entry name" value="Immunoglobulin"/>
    <property type="match status" value="1"/>
</dbReference>
<evidence type="ECO:0000313" key="4">
    <source>
        <dbReference type="EMBL" id="KAJ7309641.1"/>
    </source>
</evidence>
<evidence type="ECO:0000259" key="3">
    <source>
        <dbReference type="PROSITE" id="PS50835"/>
    </source>
</evidence>
<dbReference type="InterPro" id="IPR013783">
    <property type="entry name" value="Ig-like_fold"/>
</dbReference>
<dbReference type="PROSITE" id="PS50835">
    <property type="entry name" value="IG_LIKE"/>
    <property type="match status" value="1"/>
</dbReference>
<name>A0A9Q0XD02_9SAUR</name>
<dbReference type="FunFam" id="2.60.40.10:FF:000283">
    <property type="entry name" value="Immunoglobulin kappa constant"/>
    <property type="match status" value="1"/>
</dbReference>
<comment type="caution">
    <text evidence="4">The sequence shown here is derived from an EMBL/GenBank/DDBJ whole genome shotgun (WGS) entry which is preliminary data.</text>
</comment>
<gene>
    <name evidence="4" type="ORF">JRQ81_007697</name>
</gene>
<sequence length="213" mass="24018">MWTLCPFPIISQTLAVNRRSSCETHYQHLSHSSRITPEDPQRVIKRPICEVCSESLYGNADLQQTFQIESRGHLAQKAEANSPWRHFLYGRQSLWYVFGPGTHLTVLGQPTAAPTVHLFHPSQEEIKSRKKATLVCLMDNFYPGAVQVDWLADGTAVSSGVETTKPTKQGEKYVASSYLTLDQADWESHSTYTCKVRHEGKDFEKVVMKSSCA</sequence>
<dbReference type="PANTHER" id="PTHR19944">
    <property type="entry name" value="MHC CLASS II-RELATED"/>
    <property type="match status" value="1"/>
</dbReference>
<keyword evidence="2" id="KW-0393">Immunoglobulin domain</keyword>
<dbReference type="AlphaFoldDB" id="A0A9Q0XD02"/>
<dbReference type="InterPro" id="IPR003597">
    <property type="entry name" value="Ig_C1-set"/>
</dbReference>
<dbReference type="CDD" id="cd07699">
    <property type="entry name" value="IgC1_L"/>
    <property type="match status" value="1"/>
</dbReference>
<keyword evidence="1" id="KW-1015">Disulfide bond</keyword>
<proteinExistence type="predicted"/>
<organism evidence="4 5">
    <name type="scientific">Phrynocephalus forsythii</name>
    <dbReference type="NCBI Taxonomy" id="171643"/>
    <lineage>
        <taxon>Eukaryota</taxon>
        <taxon>Metazoa</taxon>
        <taxon>Chordata</taxon>
        <taxon>Craniata</taxon>
        <taxon>Vertebrata</taxon>
        <taxon>Euteleostomi</taxon>
        <taxon>Lepidosauria</taxon>
        <taxon>Squamata</taxon>
        <taxon>Bifurcata</taxon>
        <taxon>Unidentata</taxon>
        <taxon>Episquamata</taxon>
        <taxon>Toxicofera</taxon>
        <taxon>Iguania</taxon>
        <taxon>Acrodonta</taxon>
        <taxon>Agamidae</taxon>
        <taxon>Agaminae</taxon>
        <taxon>Phrynocephalus</taxon>
    </lineage>
</organism>
<dbReference type="InterPro" id="IPR007110">
    <property type="entry name" value="Ig-like_dom"/>
</dbReference>
<evidence type="ECO:0000256" key="2">
    <source>
        <dbReference type="ARBA" id="ARBA00023319"/>
    </source>
</evidence>
<dbReference type="OrthoDB" id="8908372at2759"/>
<dbReference type="Gene3D" id="2.60.40.10">
    <property type="entry name" value="Immunoglobulins"/>
    <property type="match status" value="1"/>
</dbReference>
<dbReference type="PANTHER" id="PTHR19944:SF98">
    <property type="entry name" value="IG-LIKE DOMAIN-CONTAINING PROTEIN"/>
    <property type="match status" value="1"/>
</dbReference>
<dbReference type="Proteomes" id="UP001142489">
    <property type="component" value="Unassembled WGS sequence"/>
</dbReference>
<dbReference type="Pfam" id="PF07654">
    <property type="entry name" value="C1-set"/>
    <property type="match status" value="1"/>
</dbReference>
<dbReference type="SMART" id="SM00407">
    <property type="entry name" value="IGc1"/>
    <property type="match status" value="1"/>
</dbReference>
<feature type="domain" description="Ig-like" evidence="3">
    <location>
        <begin position="114"/>
        <end position="208"/>
    </location>
</feature>
<evidence type="ECO:0000256" key="1">
    <source>
        <dbReference type="ARBA" id="ARBA00023157"/>
    </source>
</evidence>
<dbReference type="EMBL" id="JAPFRF010000016">
    <property type="protein sequence ID" value="KAJ7309641.1"/>
    <property type="molecule type" value="Genomic_DNA"/>
</dbReference>
<reference evidence="4" key="1">
    <citation type="journal article" date="2023" name="DNA Res.">
        <title>Chromosome-level genome assembly of Phrynocephalus forsythii using third-generation DNA sequencing and Hi-C analysis.</title>
        <authorList>
            <person name="Qi Y."/>
            <person name="Zhao W."/>
            <person name="Zhao Y."/>
            <person name="Niu C."/>
            <person name="Cao S."/>
            <person name="Zhang Y."/>
        </authorList>
    </citation>
    <scope>NUCLEOTIDE SEQUENCE</scope>
    <source>
        <tissue evidence="4">Muscle</tissue>
    </source>
</reference>
<evidence type="ECO:0000313" key="5">
    <source>
        <dbReference type="Proteomes" id="UP001142489"/>
    </source>
</evidence>
<dbReference type="PROSITE" id="PS00290">
    <property type="entry name" value="IG_MHC"/>
    <property type="match status" value="1"/>
</dbReference>